<comment type="caution">
    <text evidence="9">The sequence shown here is derived from an EMBL/GenBank/DDBJ whole genome shotgun (WGS) entry which is preliminary data.</text>
</comment>
<dbReference type="GO" id="GO:0016020">
    <property type="term" value="C:membrane"/>
    <property type="evidence" value="ECO:0007669"/>
    <property type="project" value="UniProtKB-SubCell"/>
</dbReference>
<dbReference type="Proteomes" id="UP000183940">
    <property type="component" value="Unassembled WGS sequence"/>
</dbReference>
<evidence type="ECO:0000313" key="10">
    <source>
        <dbReference type="Proteomes" id="UP000183940"/>
    </source>
</evidence>
<evidence type="ECO:0000313" key="9">
    <source>
        <dbReference type="EMBL" id="OJJ25590.1"/>
    </source>
</evidence>
<comment type="similarity">
    <text evidence="2">Belongs to the bacterial sugar transferase family.</text>
</comment>
<evidence type="ECO:0000256" key="2">
    <source>
        <dbReference type="ARBA" id="ARBA00006464"/>
    </source>
</evidence>
<feature type="transmembrane region" description="Helical" evidence="7">
    <location>
        <begin position="87"/>
        <end position="105"/>
    </location>
</feature>
<dbReference type="GO" id="GO:0016780">
    <property type="term" value="F:phosphotransferase activity, for other substituted phosphate groups"/>
    <property type="evidence" value="ECO:0007669"/>
    <property type="project" value="TreeGrafter"/>
</dbReference>
<gene>
    <name evidence="9" type="ORF">BI308_10595</name>
</gene>
<evidence type="ECO:0000256" key="6">
    <source>
        <dbReference type="ARBA" id="ARBA00023136"/>
    </source>
</evidence>
<keyword evidence="6 7" id="KW-0472">Membrane</keyword>
<dbReference type="InterPro" id="IPR003362">
    <property type="entry name" value="Bact_transf"/>
</dbReference>
<evidence type="ECO:0000259" key="8">
    <source>
        <dbReference type="Pfam" id="PF02397"/>
    </source>
</evidence>
<dbReference type="EMBL" id="MLAW01000015">
    <property type="protein sequence ID" value="OJJ25590.1"/>
    <property type="molecule type" value="Genomic_DNA"/>
</dbReference>
<organism evidence="9 10">
    <name type="scientific">Roseofilum reptotaenium AO1-A</name>
    <dbReference type="NCBI Taxonomy" id="1925591"/>
    <lineage>
        <taxon>Bacteria</taxon>
        <taxon>Bacillati</taxon>
        <taxon>Cyanobacteriota</taxon>
        <taxon>Cyanophyceae</taxon>
        <taxon>Desertifilales</taxon>
        <taxon>Desertifilaceae</taxon>
        <taxon>Roseofilum</taxon>
    </lineage>
</organism>
<feature type="transmembrane region" description="Helical" evidence="7">
    <location>
        <begin position="33"/>
        <end position="56"/>
    </location>
</feature>
<protein>
    <submittedName>
        <fullName evidence="9">Glucosyl transferase</fullName>
    </submittedName>
</protein>
<dbReference type="STRING" id="1925591.BI308_10595"/>
<name>A0A1L9QSB6_9CYAN</name>
<dbReference type="AlphaFoldDB" id="A0A1L9QSB6"/>
<accession>A0A1L9QSB6</accession>
<dbReference type="InterPro" id="IPR017475">
    <property type="entry name" value="EPS_sugar_tfrase"/>
</dbReference>
<dbReference type="Pfam" id="PF13727">
    <property type="entry name" value="CoA_binding_3"/>
    <property type="match status" value="1"/>
</dbReference>
<evidence type="ECO:0000256" key="7">
    <source>
        <dbReference type="SAM" id="Phobius"/>
    </source>
</evidence>
<evidence type="ECO:0000256" key="5">
    <source>
        <dbReference type="ARBA" id="ARBA00022989"/>
    </source>
</evidence>
<keyword evidence="3 9" id="KW-0808">Transferase</keyword>
<reference evidence="9" key="1">
    <citation type="submission" date="2016-10" db="EMBL/GenBank/DDBJ databases">
        <title>CRISPR-Cas defence system in Roseofilum reptotaenium: evidence of a bacteriophage-cyanobacterium arms race in the coral black band disease.</title>
        <authorList>
            <person name="Buerger P."/>
            <person name="Wood-Charlson E.M."/>
            <person name="Weynberg K.D."/>
            <person name="Willis B."/>
            <person name="Van Oppen M.J."/>
        </authorList>
    </citation>
    <scope>NUCLEOTIDE SEQUENCE [LARGE SCALE GENOMIC DNA]</scope>
    <source>
        <strain evidence="9">AO1-A</strain>
    </source>
</reference>
<feature type="transmembrane region" description="Helical" evidence="7">
    <location>
        <begin position="307"/>
        <end position="328"/>
    </location>
</feature>
<evidence type="ECO:0000256" key="1">
    <source>
        <dbReference type="ARBA" id="ARBA00004141"/>
    </source>
</evidence>
<feature type="domain" description="Bacterial sugar transferase" evidence="8">
    <location>
        <begin position="302"/>
        <end position="491"/>
    </location>
</feature>
<keyword evidence="10" id="KW-1185">Reference proteome</keyword>
<evidence type="ECO:0000256" key="4">
    <source>
        <dbReference type="ARBA" id="ARBA00022692"/>
    </source>
</evidence>
<proteinExistence type="inferred from homology"/>
<comment type="subcellular location">
    <subcellularLocation>
        <location evidence="1">Membrane</location>
        <topology evidence="1">Multi-pass membrane protein</topology>
    </subcellularLocation>
</comment>
<dbReference type="NCBIfam" id="TIGR03025">
    <property type="entry name" value="EPS_sugtrans"/>
    <property type="match status" value="1"/>
</dbReference>
<dbReference type="Pfam" id="PF02397">
    <property type="entry name" value="Bac_transf"/>
    <property type="match status" value="1"/>
</dbReference>
<dbReference type="PANTHER" id="PTHR30576">
    <property type="entry name" value="COLANIC BIOSYNTHESIS UDP-GLUCOSE LIPID CARRIER TRANSFERASE"/>
    <property type="match status" value="1"/>
</dbReference>
<dbReference type="PANTHER" id="PTHR30576:SF23">
    <property type="entry name" value="GLUCOSYLTRANSFERASE"/>
    <property type="match status" value="1"/>
</dbReference>
<feature type="transmembrane region" description="Helical" evidence="7">
    <location>
        <begin position="117"/>
        <end position="135"/>
    </location>
</feature>
<sequence>MSDNLPQTPYKTHKSPHNHVDLRVPTIVGLRRGLIVAWLRILAFLCLDTVMIALAWKSAKVIVERVDWLKHVPSFHLLAYTPEQPGFLFPILWITLGMIATGGLYGDRRSRRQFSTLLRSITFAQGVLIVIAFIYQPGLIISRSMFFLSWLFVILYVGIGRLVAEATITNLRRHGRVPRRIFLIGNPKDTLIAKIALKLDSNREFAIAGQLDLSLQKTTNQWSHILEEIQSLDVGEVFFCSWNVVGNIMPLYWSLKNAGIALRIVPIGLEVPHHNPQIEMIGGMPSIQFQPPGLLGSDFWLKRAFDLVISSLILLLGSPLFITLAIAIKLDSPGPIFFKQTRMGLKGRHFKVWKYRTMVVNADDLMKELEAKNEIKGGVLFKMKDDPRITRVGKFLRRYSLDELPQIVNVLIGEMSLVGPRPLPLRDIEGFAEHHFMRHNVLPGITGLWQVSGRSDITNFEDAFKLDMSYINNWSLALDFEILLKTVQVVLGRRGAY</sequence>
<feature type="transmembrane region" description="Helical" evidence="7">
    <location>
        <begin position="147"/>
        <end position="164"/>
    </location>
</feature>
<evidence type="ECO:0000256" key="3">
    <source>
        <dbReference type="ARBA" id="ARBA00022679"/>
    </source>
</evidence>
<keyword evidence="5 7" id="KW-1133">Transmembrane helix</keyword>
<keyword evidence="4 7" id="KW-0812">Transmembrane</keyword>